<name>A0AA36DX03_LACSI</name>
<evidence type="ECO:0000313" key="1">
    <source>
        <dbReference type="EMBL" id="CAI9274228.1"/>
    </source>
</evidence>
<evidence type="ECO:0000313" key="2">
    <source>
        <dbReference type="Proteomes" id="UP001177003"/>
    </source>
</evidence>
<gene>
    <name evidence="1" type="ORF">LSALG_LOCUS14320</name>
</gene>
<dbReference type="AlphaFoldDB" id="A0AA36DX03"/>
<dbReference type="EMBL" id="OX465079">
    <property type="protein sequence ID" value="CAI9274228.1"/>
    <property type="molecule type" value="Genomic_DNA"/>
</dbReference>
<organism evidence="1 2">
    <name type="scientific">Lactuca saligna</name>
    <name type="common">Willowleaf lettuce</name>
    <dbReference type="NCBI Taxonomy" id="75948"/>
    <lineage>
        <taxon>Eukaryota</taxon>
        <taxon>Viridiplantae</taxon>
        <taxon>Streptophyta</taxon>
        <taxon>Embryophyta</taxon>
        <taxon>Tracheophyta</taxon>
        <taxon>Spermatophyta</taxon>
        <taxon>Magnoliopsida</taxon>
        <taxon>eudicotyledons</taxon>
        <taxon>Gunneridae</taxon>
        <taxon>Pentapetalae</taxon>
        <taxon>asterids</taxon>
        <taxon>campanulids</taxon>
        <taxon>Asterales</taxon>
        <taxon>Asteraceae</taxon>
        <taxon>Cichorioideae</taxon>
        <taxon>Cichorieae</taxon>
        <taxon>Lactucinae</taxon>
        <taxon>Lactuca</taxon>
    </lineage>
</organism>
<dbReference type="Proteomes" id="UP001177003">
    <property type="component" value="Chromosome 3"/>
</dbReference>
<dbReference type="PANTHER" id="PTHR38925">
    <property type="entry name" value="PROTEIN, PUTATIVE-RELATED"/>
    <property type="match status" value="1"/>
</dbReference>
<reference evidence="1" key="1">
    <citation type="submission" date="2023-04" db="EMBL/GenBank/DDBJ databases">
        <authorList>
            <person name="Vijverberg K."/>
            <person name="Xiong W."/>
            <person name="Schranz E."/>
        </authorList>
    </citation>
    <scope>NUCLEOTIDE SEQUENCE</scope>
</reference>
<sequence>MDVHEDQDLDGLPNVPSSRYRNLDVHDANIEDGNPANWIGKDFDDQLYLSEDMGLHLVALAKVKLLGVSKLHGAPFVAILAWPFFLKVVLSLRPFQNLIMSVAQESRLFVFQLNQIIGFQAAGRSRADHGFDGNRTRWERVIRLVQERLPNVGRSMPFEDYDQSLQVLSIVAF</sequence>
<protein>
    <submittedName>
        <fullName evidence="1">Uncharacterized protein</fullName>
    </submittedName>
</protein>
<keyword evidence="2" id="KW-1185">Reference proteome</keyword>
<accession>A0AA36DX03</accession>
<dbReference type="PANTHER" id="PTHR38925:SF1">
    <property type="entry name" value="PROTEIN, PUTATIVE-RELATED"/>
    <property type="match status" value="1"/>
</dbReference>
<proteinExistence type="predicted"/>